<evidence type="ECO:0000313" key="2">
    <source>
        <dbReference type="EMBL" id="KKL82840.1"/>
    </source>
</evidence>
<dbReference type="EMBL" id="LAZR01022159">
    <property type="protein sequence ID" value="KKL82840.1"/>
    <property type="molecule type" value="Genomic_DNA"/>
</dbReference>
<gene>
    <name evidence="2" type="ORF">LCGC14_1980770</name>
</gene>
<feature type="compositionally biased region" description="Basic and acidic residues" evidence="1">
    <location>
        <begin position="34"/>
        <end position="64"/>
    </location>
</feature>
<name>A0A0F9HM92_9ZZZZ</name>
<dbReference type="AlphaFoldDB" id="A0A0F9HM92"/>
<protein>
    <submittedName>
        <fullName evidence="2">Uncharacterized protein</fullName>
    </submittedName>
</protein>
<feature type="region of interest" description="Disordered" evidence="1">
    <location>
        <begin position="1"/>
        <end position="64"/>
    </location>
</feature>
<reference evidence="2" key="1">
    <citation type="journal article" date="2015" name="Nature">
        <title>Complex archaea that bridge the gap between prokaryotes and eukaryotes.</title>
        <authorList>
            <person name="Spang A."/>
            <person name="Saw J.H."/>
            <person name="Jorgensen S.L."/>
            <person name="Zaremba-Niedzwiedzka K."/>
            <person name="Martijn J."/>
            <person name="Lind A.E."/>
            <person name="van Eijk R."/>
            <person name="Schleper C."/>
            <person name="Guy L."/>
            <person name="Ettema T.J."/>
        </authorList>
    </citation>
    <scope>NUCLEOTIDE SEQUENCE</scope>
</reference>
<evidence type="ECO:0000256" key="1">
    <source>
        <dbReference type="SAM" id="MobiDB-lite"/>
    </source>
</evidence>
<sequence>MKLLRDLLKTTANQGLDSAREAKERAKRLRRKEKVWEDTESQEHKQQEKTIDDAHRHFDEVMKE</sequence>
<accession>A0A0F9HM92</accession>
<comment type="caution">
    <text evidence="2">The sequence shown here is derived from an EMBL/GenBank/DDBJ whole genome shotgun (WGS) entry which is preliminary data.</text>
</comment>
<proteinExistence type="predicted"/>
<organism evidence="2">
    <name type="scientific">marine sediment metagenome</name>
    <dbReference type="NCBI Taxonomy" id="412755"/>
    <lineage>
        <taxon>unclassified sequences</taxon>
        <taxon>metagenomes</taxon>
        <taxon>ecological metagenomes</taxon>
    </lineage>
</organism>
<feature type="non-terminal residue" evidence="2">
    <location>
        <position position="64"/>
    </location>
</feature>